<reference evidence="2" key="1">
    <citation type="journal article" date="2019" name="Int. J. Syst. Evol. Microbiol.">
        <title>The Global Catalogue of Microorganisms (GCM) 10K type strain sequencing project: providing services to taxonomists for standard genome sequencing and annotation.</title>
        <authorList>
            <consortium name="The Broad Institute Genomics Platform"/>
            <consortium name="The Broad Institute Genome Sequencing Center for Infectious Disease"/>
            <person name="Wu L."/>
            <person name="Ma J."/>
        </authorList>
    </citation>
    <scope>NUCLEOTIDE SEQUENCE [LARGE SCALE GENOMIC DNA]</scope>
    <source>
        <strain evidence="2">JCM 11483</strain>
    </source>
</reference>
<gene>
    <name evidence="1" type="ORF">GCM10020260_25490</name>
</gene>
<evidence type="ECO:0000313" key="1">
    <source>
        <dbReference type="EMBL" id="GAA3287954.1"/>
    </source>
</evidence>
<accession>A0ABP6RH93</accession>
<name>A0ABP6RH93_9MICC</name>
<organism evidence="1 2">
    <name type="scientific">Nesterenkonia halobia</name>
    <dbReference type="NCBI Taxonomy" id="37922"/>
    <lineage>
        <taxon>Bacteria</taxon>
        <taxon>Bacillati</taxon>
        <taxon>Actinomycetota</taxon>
        <taxon>Actinomycetes</taxon>
        <taxon>Micrococcales</taxon>
        <taxon>Micrococcaceae</taxon>
        <taxon>Nesterenkonia</taxon>
    </lineage>
</organism>
<dbReference type="RefSeq" id="WP_344721997.1">
    <property type="nucleotide sequence ID" value="NZ_BAAAYG010000014.1"/>
</dbReference>
<protein>
    <submittedName>
        <fullName evidence="1">Uncharacterized protein</fullName>
    </submittedName>
</protein>
<dbReference type="Proteomes" id="UP001501736">
    <property type="component" value="Unassembled WGS sequence"/>
</dbReference>
<sequence length="194" mass="20319">MDGQLERLESEARLMAALRATFDASVMNFGSYNILYAAGGGAAGDVGGRAGESADDAVQAQVCRAAHLLVGYRREPREMVLCPADLDEAVERARDGGDAVEQAPASVPLPVNLTNLAGIAAAGSRLEIALSTGRHVELDVRRAPRFSRLPGLGEVTIRQERDAADFEAFVDELMDTMESSQDTTPGGAVGSTGG</sequence>
<evidence type="ECO:0000313" key="2">
    <source>
        <dbReference type="Proteomes" id="UP001501736"/>
    </source>
</evidence>
<proteinExistence type="predicted"/>
<dbReference type="EMBL" id="BAAAYG010000014">
    <property type="protein sequence ID" value="GAA3287954.1"/>
    <property type="molecule type" value="Genomic_DNA"/>
</dbReference>
<comment type="caution">
    <text evidence="1">The sequence shown here is derived from an EMBL/GenBank/DDBJ whole genome shotgun (WGS) entry which is preliminary data.</text>
</comment>
<keyword evidence="2" id="KW-1185">Reference proteome</keyword>